<accession>A0A9D4H335</accession>
<comment type="caution">
    <text evidence="1">The sequence shown here is derived from an EMBL/GenBank/DDBJ whole genome shotgun (WGS) entry which is preliminary data.</text>
</comment>
<name>A0A9D4H335_DREPO</name>
<gene>
    <name evidence="1" type="ORF">DPMN_130545</name>
</gene>
<reference evidence="1" key="1">
    <citation type="journal article" date="2019" name="bioRxiv">
        <title>The Genome of the Zebra Mussel, Dreissena polymorpha: A Resource for Invasive Species Research.</title>
        <authorList>
            <person name="McCartney M.A."/>
            <person name="Auch B."/>
            <person name="Kono T."/>
            <person name="Mallez S."/>
            <person name="Zhang Y."/>
            <person name="Obille A."/>
            <person name="Becker A."/>
            <person name="Abrahante J.E."/>
            <person name="Garbe J."/>
            <person name="Badalamenti J.P."/>
            <person name="Herman A."/>
            <person name="Mangelson H."/>
            <person name="Liachko I."/>
            <person name="Sullivan S."/>
            <person name="Sone E.D."/>
            <person name="Koren S."/>
            <person name="Silverstein K.A.T."/>
            <person name="Beckman K.B."/>
            <person name="Gohl D.M."/>
        </authorList>
    </citation>
    <scope>NUCLEOTIDE SEQUENCE</scope>
    <source>
        <strain evidence="1">Duluth1</strain>
        <tissue evidence="1">Whole animal</tissue>
    </source>
</reference>
<proteinExistence type="predicted"/>
<dbReference type="AlphaFoldDB" id="A0A9D4H335"/>
<protein>
    <submittedName>
        <fullName evidence="1">Uncharacterized protein</fullName>
    </submittedName>
</protein>
<keyword evidence="2" id="KW-1185">Reference proteome</keyword>
<dbReference type="Proteomes" id="UP000828390">
    <property type="component" value="Unassembled WGS sequence"/>
</dbReference>
<reference evidence="1" key="2">
    <citation type="submission" date="2020-11" db="EMBL/GenBank/DDBJ databases">
        <authorList>
            <person name="McCartney M.A."/>
            <person name="Auch B."/>
            <person name="Kono T."/>
            <person name="Mallez S."/>
            <person name="Becker A."/>
            <person name="Gohl D.M."/>
            <person name="Silverstein K.A.T."/>
            <person name="Koren S."/>
            <person name="Bechman K.B."/>
            <person name="Herman A."/>
            <person name="Abrahante J.E."/>
            <person name="Garbe J."/>
        </authorList>
    </citation>
    <scope>NUCLEOTIDE SEQUENCE</scope>
    <source>
        <strain evidence="1">Duluth1</strain>
        <tissue evidence="1">Whole animal</tissue>
    </source>
</reference>
<dbReference type="EMBL" id="JAIWYP010000005">
    <property type="protein sequence ID" value="KAH3828564.1"/>
    <property type="molecule type" value="Genomic_DNA"/>
</dbReference>
<sequence length="173" mass="19076">MLTNQVRGLFRPPCAPATVVGKLCLCQPSHFVVSGGVSDVASDELESLGFPQHVQVFRVPLKDGLRETRHEDWVQDVRVCRVAEREAPHEVPDVQPHDHVRPGIEQLAQQGVPTAVSVHIHDLWRRLPSPVVPVDQSGIMGPSPIPSAQVMTHMRTWPFSLPMLVAHVAVPLV</sequence>
<organism evidence="1 2">
    <name type="scientific">Dreissena polymorpha</name>
    <name type="common">Zebra mussel</name>
    <name type="synonym">Mytilus polymorpha</name>
    <dbReference type="NCBI Taxonomy" id="45954"/>
    <lineage>
        <taxon>Eukaryota</taxon>
        <taxon>Metazoa</taxon>
        <taxon>Spiralia</taxon>
        <taxon>Lophotrochozoa</taxon>
        <taxon>Mollusca</taxon>
        <taxon>Bivalvia</taxon>
        <taxon>Autobranchia</taxon>
        <taxon>Heteroconchia</taxon>
        <taxon>Euheterodonta</taxon>
        <taxon>Imparidentia</taxon>
        <taxon>Neoheterodontei</taxon>
        <taxon>Myida</taxon>
        <taxon>Dreissenoidea</taxon>
        <taxon>Dreissenidae</taxon>
        <taxon>Dreissena</taxon>
    </lineage>
</organism>
<evidence type="ECO:0000313" key="2">
    <source>
        <dbReference type="Proteomes" id="UP000828390"/>
    </source>
</evidence>
<evidence type="ECO:0000313" key="1">
    <source>
        <dbReference type="EMBL" id="KAH3828564.1"/>
    </source>
</evidence>